<dbReference type="OrthoDB" id="10645672at2759"/>
<feature type="compositionally biased region" description="Low complexity" evidence="1">
    <location>
        <begin position="89"/>
        <end position="105"/>
    </location>
</feature>
<comment type="caution">
    <text evidence="3">The sequence shown here is derived from an EMBL/GenBank/DDBJ whole genome shotgun (WGS) entry which is preliminary data.</text>
</comment>
<dbReference type="EMBL" id="JAGRRH010000016">
    <property type="protein sequence ID" value="KAG7354625.1"/>
    <property type="molecule type" value="Genomic_DNA"/>
</dbReference>
<evidence type="ECO:0000256" key="1">
    <source>
        <dbReference type="SAM" id="MobiDB-lite"/>
    </source>
</evidence>
<name>A0A9K3PNX6_9STRA</name>
<evidence type="ECO:0000313" key="3">
    <source>
        <dbReference type="EMBL" id="KAG7354625.1"/>
    </source>
</evidence>
<feature type="chain" id="PRO_5039946176" evidence="2">
    <location>
        <begin position="24"/>
        <end position="330"/>
    </location>
</feature>
<organism evidence="3 4">
    <name type="scientific">Nitzschia inconspicua</name>
    <dbReference type="NCBI Taxonomy" id="303405"/>
    <lineage>
        <taxon>Eukaryota</taxon>
        <taxon>Sar</taxon>
        <taxon>Stramenopiles</taxon>
        <taxon>Ochrophyta</taxon>
        <taxon>Bacillariophyta</taxon>
        <taxon>Bacillariophyceae</taxon>
        <taxon>Bacillariophycidae</taxon>
        <taxon>Bacillariales</taxon>
        <taxon>Bacillariaceae</taxon>
        <taxon>Nitzschia</taxon>
    </lineage>
</organism>
<feature type="signal peptide" evidence="2">
    <location>
        <begin position="1"/>
        <end position="23"/>
    </location>
</feature>
<evidence type="ECO:0000313" key="4">
    <source>
        <dbReference type="Proteomes" id="UP000693970"/>
    </source>
</evidence>
<gene>
    <name evidence="3" type="ORF">IV203_003981</name>
</gene>
<accession>A0A9K3PNX6</accession>
<dbReference type="AlphaFoldDB" id="A0A9K3PNX6"/>
<feature type="compositionally biased region" description="Basic and acidic residues" evidence="1">
    <location>
        <begin position="52"/>
        <end position="67"/>
    </location>
</feature>
<evidence type="ECO:0000256" key="2">
    <source>
        <dbReference type="SAM" id="SignalP"/>
    </source>
</evidence>
<reference evidence="3" key="1">
    <citation type="journal article" date="2021" name="Sci. Rep.">
        <title>Diploid genomic architecture of Nitzschia inconspicua, an elite biomass production diatom.</title>
        <authorList>
            <person name="Oliver A."/>
            <person name="Podell S."/>
            <person name="Pinowska A."/>
            <person name="Traller J.C."/>
            <person name="Smith S.R."/>
            <person name="McClure R."/>
            <person name="Beliaev A."/>
            <person name="Bohutskyi P."/>
            <person name="Hill E.A."/>
            <person name="Rabines A."/>
            <person name="Zheng H."/>
            <person name="Allen L.Z."/>
            <person name="Kuo A."/>
            <person name="Grigoriev I.V."/>
            <person name="Allen A.E."/>
            <person name="Hazlebeck D."/>
            <person name="Allen E.E."/>
        </authorList>
    </citation>
    <scope>NUCLEOTIDE SEQUENCE</scope>
    <source>
        <strain evidence="3">Hildebrandi</strain>
    </source>
</reference>
<protein>
    <submittedName>
        <fullName evidence="3">Uncharacterized protein</fullName>
    </submittedName>
</protein>
<reference evidence="3" key="2">
    <citation type="submission" date="2021-04" db="EMBL/GenBank/DDBJ databases">
        <authorList>
            <person name="Podell S."/>
        </authorList>
    </citation>
    <scope>NUCLEOTIDE SEQUENCE</scope>
    <source>
        <strain evidence="3">Hildebrandi</strain>
    </source>
</reference>
<feature type="region of interest" description="Disordered" evidence="1">
    <location>
        <begin position="52"/>
        <end position="111"/>
    </location>
</feature>
<keyword evidence="4" id="KW-1185">Reference proteome</keyword>
<feature type="compositionally biased region" description="Polar residues" evidence="1">
    <location>
        <begin position="73"/>
        <end position="88"/>
    </location>
</feature>
<keyword evidence="2" id="KW-0732">Signal</keyword>
<proteinExistence type="predicted"/>
<sequence length="330" mass="36425">MKLLGQAAALMVVLRQSIPCVKASSFIRGATTQNNNAKEQASTIILERYLKEDAGQQKKDKGEKDSDVPSDFPSDQPSETPSGSPTSNPSFSPSDIPSYSPSDIPSRSEDSLPVIGFDNNFTSAVDDTIALYLGNLTDDGNETEIEWWWNETDDIAMLEDTSASSIPSESPTDSETTTASQVVIERQQEDDTTLLPCYWRFLTGSLCTNDVNGDVIDAYHHQFVVSDGHCHYNDFLGYYRARCASAEPESGNPARIYLENVFCSDPDCSSCLQYGVVRPEIYTSHMCKYMHIPATSRNNVEFHFSFEFVGGCFENESCSRIEIAGHGSSN</sequence>
<dbReference type="Proteomes" id="UP000693970">
    <property type="component" value="Unassembled WGS sequence"/>
</dbReference>